<dbReference type="EMBL" id="BLYI01000014">
    <property type="protein sequence ID" value="GFO84334.1"/>
    <property type="molecule type" value="Genomic_DNA"/>
</dbReference>
<feature type="region of interest" description="Disordered" evidence="1">
    <location>
        <begin position="62"/>
        <end position="117"/>
    </location>
</feature>
<dbReference type="AlphaFoldDB" id="A0A916Q4N2"/>
<name>A0A916Q4N2_9FIRM</name>
<dbReference type="Proteomes" id="UP000613208">
    <property type="component" value="Unassembled WGS sequence"/>
</dbReference>
<proteinExistence type="predicted"/>
<protein>
    <submittedName>
        <fullName evidence="2">Uncharacterized protein</fullName>
    </submittedName>
</protein>
<evidence type="ECO:0000313" key="2">
    <source>
        <dbReference type="EMBL" id="GFO84334.1"/>
    </source>
</evidence>
<accession>A0A916Q4N2</accession>
<evidence type="ECO:0000313" key="3">
    <source>
        <dbReference type="Proteomes" id="UP000613208"/>
    </source>
</evidence>
<comment type="caution">
    <text evidence="2">The sequence shown here is derived from an EMBL/GenBank/DDBJ whole genome shotgun (WGS) entry which is preliminary data.</text>
</comment>
<evidence type="ECO:0000256" key="1">
    <source>
        <dbReference type="SAM" id="MobiDB-lite"/>
    </source>
</evidence>
<organism evidence="2 3">
    <name type="scientific">Anaerostipes butyraticus</name>
    <dbReference type="NCBI Taxonomy" id="645466"/>
    <lineage>
        <taxon>Bacteria</taxon>
        <taxon>Bacillati</taxon>
        <taxon>Bacillota</taxon>
        <taxon>Clostridia</taxon>
        <taxon>Lachnospirales</taxon>
        <taxon>Lachnospiraceae</taxon>
        <taxon>Anaerostipes</taxon>
    </lineage>
</organism>
<feature type="compositionally biased region" description="Basic and acidic residues" evidence="1">
    <location>
        <begin position="62"/>
        <end position="100"/>
    </location>
</feature>
<gene>
    <name evidence="2" type="ORF">ANBU17_06810</name>
</gene>
<reference evidence="2" key="1">
    <citation type="submission" date="2020-06" db="EMBL/GenBank/DDBJ databases">
        <title>Characterization of fructooligosaccharide metabolism and fructooligosaccharide-degrading enzymes in human commensal butyrate producers.</title>
        <authorList>
            <person name="Tanno H."/>
            <person name="Fujii T."/>
            <person name="Hirano K."/>
            <person name="Maeno S."/>
            <person name="Tonozuka T."/>
            <person name="Sakamoto M."/>
            <person name="Ohkuma M."/>
            <person name="Tochio T."/>
            <person name="Endo A."/>
        </authorList>
    </citation>
    <scope>NUCLEOTIDE SEQUENCE</scope>
    <source>
        <strain evidence="2">JCM 17466</strain>
    </source>
</reference>
<keyword evidence="3" id="KW-1185">Reference proteome</keyword>
<sequence length="117" mass="13312">MLRRENGNEKNIHSRTFNWGHADDIRRDIVFFYRGKCGSEPAVPNSQRICCGSIKKETVEIHTADKNKGGREKAAGETEQIKGIENENNKRKNDTTDSRVDTGNTDSILFHKNTEHP</sequence>